<evidence type="ECO:0000313" key="1">
    <source>
        <dbReference type="EMBL" id="EFF68810.1"/>
    </source>
</evidence>
<dbReference type="GeneID" id="98918898"/>
<accession>D4RYW1</accession>
<protein>
    <submittedName>
        <fullName evidence="1">Uncharacterized protein</fullName>
    </submittedName>
</protein>
<dbReference type="Proteomes" id="UP000006238">
    <property type="component" value="Unassembled WGS sequence"/>
</dbReference>
<reference evidence="1 2" key="1">
    <citation type="submission" date="2010-02" db="EMBL/GenBank/DDBJ databases">
        <authorList>
            <person name="Weinstock G."/>
            <person name="Sodergren E."/>
            <person name="Clifton S."/>
            <person name="Fulton L."/>
            <person name="Fulton B."/>
            <person name="Courtney L."/>
            <person name="Fronick C."/>
            <person name="Harrison M."/>
            <person name="Strong C."/>
            <person name="Farmer C."/>
            <person name="Delahaunty K."/>
            <person name="Markovic C."/>
            <person name="Hall O."/>
            <person name="Minx P."/>
            <person name="Tomlinson C."/>
            <person name="Mitreva M."/>
            <person name="Nelson J."/>
            <person name="Hou S."/>
            <person name="Wollam A."/>
            <person name="Pepin K.H."/>
            <person name="Johnson M."/>
            <person name="Bhonagiri V."/>
            <person name="Zhang X."/>
            <person name="Suruliraj S."/>
            <person name="Warren W."/>
            <person name="Chinwalla A."/>
            <person name="Mardis E.R."/>
            <person name="Wilson R.K."/>
        </authorList>
    </citation>
    <scope>NUCLEOTIDE SEQUENCE [LARGE SCALE GENOMIC DNA]</scope>
    <source>
        <strain evidence="1 2">DSM 2876</strain>
    </source>
</reference>
<proteinExistence type="predicted"/>
<keyword evidence="2" id="KW-1185">Reference proteome</keyword>
<organism evidence="1 2">
    <name type="scientific">Eshraghiella crossota DSM 2876</name>
    <dbReference type="NCBI Taxonomy" id="511680"/>
    <lineage>
        <taxon>Bacteria</taxon>
        <taxon>Bacillati</taxon>
        <taxon>Bacillota</taxon>
        <taxon>Clostridia</taxon>
        <taxon>Lachnospirales</taxon>
        <taxon>Lachnospiraceae</taxon>
        <taxon>Eshraghiella</taxon>
    </lineage>
</organism>
<name>D4RYW1_9FIRM</name>
<dbReference type="HOGENOM" id="CLU_2477491_0_0_9"/>
<evidence type="ECO:0000313" key="2">
    <source>
        <dbReference type="Proteomes" id="UP000006238"/>
    </source>
</evidence>
<gene>
    <name evidence="1" type="ORF">BUTYVIB_01025</name>
</gene>
<dbReference type="EMBL" id="ABWN01000024">
    <property type="protein sequence ID" value="EFF68810.1"/>
    <property type="molecule type" value="Genomic_DNA"/>
</dbReference>
<dbReference type="AlphaFoldDB" id="D4RYW1"/>
<dbReference type="RefSeq" id="WP_005602284.1">
    <property type="nucleotide sequence ID" value="NZ_GG663522.1"/>
</dbReference>
<sequence length="87" mass="9685">MNIILLLFTILATVFAASGISNVINVVNGTEYFLDKAGIGDYVVITQDKNSNVKNVSGQQGEYITDDNLTQTERERSLNNWLMDLGW</sequence>
<comment type="caution">
    <text evidence="1">The sequence shown here is derived from an EMBL/GenBank/DDBJ whole genome shotgun (WGS) entry which is preliminary data.</text>
</comment>